<dbReference type="SMART" id="SM00767">
    <property type="entry name" value="DCD"/>
    <property type="match status" value="1"/>
</dbReference>
<feature type="compositionally biased region" description="Basic and acidic residues" evidence="1">
    <location>
        <begin position="1244"/>
        <end position="1262"/>
    </location>
</feature>
<feature type="domain" description="DCD" evidence="2">
    <location>
        <begin position="448"/>
        <end position="577"/>
    </location>
</feature>
<feature type="compositionally biased region" description="Acidic residues" evidence="1">
    <location>
        <begin position="1277"/>
        <end position="1287"/>
    </location>
</feature>
<feature type="compositionally biased region" description="Acidic residues" evidence="1">
    <location>
        <begin position="1186"/>
        <end position="1197"/>
    </location>
</feature>
<feature type="compositionally biased region" description="Acidic residues" evidence="1">
    <location>
        <begin position="1148"/>
        <end position="1157"/>
    </location>
</feature>
<gene>
    <name evidence="3" type="ORF">AXG93_1298s1020</name>
</gene>
<feature type="region of interest" description="Disordered" evidence="1">
    <location>
        <begin position="641"/>
        <end position="693"/>
    </location>
</feature>
<dbReference type="Pfam" id="PF10539">
    <property type="entry name" value="Dev_Cell_Death"/>
    <property type="match status" value="1"/>
</dbReference>
<feature type="region of interest" description="Disordered" evidence="1">
    <location>
        <begin position="165"/>
        <end position="193"/>
    </location>
</feature>
<feature type="compositionally biased region" description="Basic and acidic residues" evidence="1">
    <location>
        <begin position="398"/>
        <end position="413"/>
    </location>
</feature>
<evidence type="ECO:0000259" key="2">
    <source>
        <dbReference type="PROSITE" id="PS51222"/>
    </source>
</evidence>
<feature type="region of interest" description="Disordered" evidence="1">
    <location>
        <begin position="1148"/>
        <end position="1197"/>
    </location>
</feature>
<sequence>MTERHYQLMARSAGTQLLRAQGAQIYSPTPYADARAHDPYYSQGNHLNSHYAQSATQVGGRFDYYLPSESQDIRAQLISERRSSLPAAYADPNQTYADHVDPRALSARPGMGEVLPYPSTQRRRHPQSGAAAAFGSTNLLRARRAEIVAAYGQPPVGARLGRLGNSGDPGMSKEGSASAGAYANGPRRFSGSSYEDQELPVSRVGTGTGQHGVLGAGAVARQGRDFERYLLAVQPEKLVRYAAACLSPEPAIKRARYAMMANNVAPPPEVDMYSNYRQAKLRRVGAAEPKPRSDRPKVGSGGGGSGSGSGARREREKEPPRERRRKDDERALDSSEKKINSPPGPGRANRVESSAPKSADGNRADQPRNGSQPSEGGPRSPGATKGSTGSKRPTVPESGHKDENHVDSDKDSELGSLGADLSDFEDEKSRSKKTKKKASEEPEAVIDAPLDGMIFGCSSVTFYECMRLQLFGLPTKNKDEVMRVAPGTKLFLFNFDTKELSGVFEAISYGGMMIKPDAFRDFGSFPAQVQVCCVEQCPNLRLVDFKPAIKDNFLNGFKFKFTLSGSQVRDLIRLFRRAAKYQHQHFHQRPQDGLVQRYVHEQIPPEDYLLRNSQRRRQTYPQHSQASFGLSSISCARVMHLSSKSKARESEEPSRKMARKGRRKRRKVENERSKSPKADNCSSLNQPEEMGEADVAKNASLTREADDISNTNLSVVVREVNFTDSSKTLCQPKEILEAVDAILDNKGSDSSEPDHEIGNSKPGEFPGLQNDHDDCDGKQVSLVEESSNDGKCGLAGGRSEEQGKGLNVLKRALDIRGNVITKSSDSAPSSSGVIEGLTPSEVPELSLNLRSPSDGTVTVEGEDRILDKVAFSQVSDDVLDVEETGKIQNSAAGCEASAWDEEVKESLTEGSRHPLVEDSGGDYEENVWVRPAFIVETSVEESRYTISSVSDSDHAYDNGGQGLEGLKEHTETISSCRKEGDFGVPTAQLKEYAEISDKHEGNGEQNCKSTNLVKTSNECETETCHLNDVICDPVSVSPEVVEAEEMVDIGDDDIECEIPQCEEDAVNEMEVGDRDVPGVEDVEQVIEVGDNDGPNVEDVVQEVQVENDVFEGQGLQNLREEALEPVIHDAGIIVVDLNLPEAEAAVDEEDAIDDESSSEIPQMSESEGEGEDDEVLRSADGVSSENPDEMEVEDEEVECLENFPASEPHQLLEQEKDLVKAPEKDIQFQVSEAREDADVFNTAHDDRNSEQENLPHETRTVSHEGGPMNEFGRSVYDDTESESEDLQNTEAGTEQKFPCKEINLQNC</sequence>
<feature type="compositionally biased region" description="Basic and acidic residues" evidence="1">
    <location>
        <begin position="668"/>
        <end position="677"/>
    </location>
</feature>
<dbReference type="PANTHER" id="PTHR46444">
    <property type="entry name" value="DCD (DEVELOPMENT AND CELL DEATH) DOMAIN PROTEIN-RELATED"/>
    <property type="match status" value="1"/>
</dbReference>
<protein>
    <recommendedName>
        <fullName evidence="2">DCD domain-containing protein</fullName>
    </recommendedName>
</protein>
<dbReference type="PROSITE" id="PS51222">
    <property type="entry name" value="DCD"/>
    <property type="match status" value="1"/>
</dbReference>
<dbReference type="EMBL" id="LVLJ01002261">
    <property type="protein sequence ID" value="OAE26063.1"/>
    <property type="molecule type" value="Genomic_DNA"/>
</dbReference>
<dbReference type="InterPro" id="IPR013989">
    <property type="entry name" value="Dev_and_cell_death_domain"/>
</dbReference>
<feature type="compositionally biased region" description="Basic residues" evidence="1">
    <location>
        <begin position="656"/>
        <end position="667"/>
    </location>
</feature>
<evidence type="ECO:0000313" key="3">
    <source>
        <dbReference type="EMBL" id="OAE26063.1"/>
    </source>
</evidence>
<evidence type="ECO:0000313" key="4">
    <source>
        <dbReference type="Proteomes" id="UP000077202"/>
    </source>
</evidence>
<feature type="compositionally biased region" description="Basic and acidic residues" evidence="1">
    <location>
        <begin position="311"/>
        <end position="339"/>
    </location>
</feature>
<dbReference type="Proteomes" id="UP000077202">
    <property type="component" value="Unassembled WGS sequence"/>
</dbReference>
<name>A0A176W0B4_MARPO</name>
<feature type="region of interest" description="Disordered" evidence="1">
    <location>
        <begin position="1244"/>
        <end position="1307"/>
    </location>
</feature>
<feature type="compositionally biased region" description="Basic and acidic residues" evidence="1">
    <location>
        <begin position="646"/>
        <end position="655"/>
    </location>
</feature>
<reference evidence="3" key="1">
    <citation type="submission" date="2016-03" db="EMBL/GenBank/DDBJ databases">
        <title>Mechanisms controlling the formation of the plant cell surface in tip-growing cells are functionally conserved among land plants.</title>
        <authorList>
            <person name="Honkanen S."/>
            <person name="Jones V.A."/>
            <person name="Morieri G."/>
            <person name="Champion C."/>
            <person name="Hetherington A.J."/>
            <person name="Kelly S."/>
            <person name="Saint-Marcoux D."/>
            <person name="Proust H."/>
            <person name="Prescott H."/>
            <person name="Dolan L."/>
        </authorList>
    </citation>
    <scope>NUCLEOTIDE SEQUENCE [LARGE SCALE GENOMIC DNA]</scope>
    <source>
        <tissue evidence="3">Whole gametophyte</tissue>
    </source>
</reference>
<feature type="region of interest" description="Disordered" evidence="1">
    <location>
        <begin position="745"/>
        <end position="776"/>
    </location>
</feature>
<keyword evidence="4" id="KW-1185">Reference proteome</keyword>
<dbReference type="PANTHER" id="PTHR46444:SF19">
    <property type="entry name" value="OS02G0745600 PROTEIN"/>
    <property type="match status" value="1"/>
</dbReference>
<feature type="region of interest" description="Disordered" evidence="1">
    <location>
        <begin position="606"/>
        <end position="625"/>
    </location>
</feature>
<feature type="compositionally biased region" description="Basic and acidic residues" evidence="1">
    <location>
        <begin position="746"/>
        <end position="758"/>
    </location>
</feature>
<feature type="compositionally biased region" description="Gly residues" evidence="1">
    <location>
        <begin position="299"/>
        <end position="309"/>
    </location>
</feature>
<accession>A0A176W0B4</accession>
<proteinExistence type="predicted"/>
<organism evidence="3 4">
    <name type="scientific">Marchantia polymorpha subsp. ruderalis</name>
    <dbReference type="NCBI Taxonomy" id="1480154"/>
    <lineage>
        <taxon>Eukaryota</taxon>
        <taxon>Viridiplantae</taxon>
        <taxon>Streptophyta</taxon>
        <taxon>Embryophyta</taxon>
        <taxon>Marchantiophyta</taxon>
        <taxon>Marchantiopsida</taxon>
        <taxon>Marchantiidae</taxon>
        <taxon>Marchantiales</taxon>
        <taxon>Marchantiaceae</taxon>
        <taxon>Marchantia</taxon>
    </lineage>
</organism>
<feature type="region of interest" description="Disordered" evidence="1">
    <location>
        <begin position="282"/>
        <end position="442"/>
    </location>
</feature>
<evidence type="ECO:0000256" key="1">
    <source>
        <dbReference type="SAM" id="MobiDB-lite"/>
    </source>
</evidence>
<comment type="caution">
    <text evidence="3">The sequence shown here is derived from an EMBL/GenBank/DDBJ whole genome shotgun (WGS) entry which is preliminary data.</text>
</comment>